<feature type="compositionally biased region" description="Low complexity" evidence="1">
    <location>
        <begin position="9"/>
        <end position="22"/>
    </location>
</feature>
<protein>
    <submittedName>
        <fullName evidence="2">Uncharacterized protein</fullName>
    </submittedName>
</protein>
<evidence type="ECO:0000313" key="3">
    <source>
        <dbReference type="Proteomes" id="UP001209878"/>
    </source>
</evidence>
<evidence type="ECO:0000313" key="2">
    <source>
        <dbReference type="EMBL" id="KAK2146674.1"/>
    </source>
</evidence>
<feature type="compositionally biased region" description="Pro residues" evidence="1">
    <location>
        <begin position="23"/>
        <end position="33"/>
    </location>
</feature>
<reference evidence="2" key="1">
    <citation type="journal article" date="2023" name="Mol. Biol. Evol.">
        <title>Third-Generation Sequencing Reveals the Adaptive Role of the Epigenome in Three Deep-Sea Polychaetes.</title>
        <authorList>
            <person name="Perez M."/>
            <person name="Aroh O."/>
            <person name="Sun Y."/>
            <person name="Lan Y."/>
            <person name="Juniper S.K."/>
            <person name="Young C.R."/>
            <person name="Angers B."/>
            <person name="Qian P.Y."/>
        </authorList>
    </citation>
    <scope>NUCLEOTIDE SEQUENCE</scope>
    <source>
        <strain evidence="2">R07B-5</strain>
    </source>
</reference>
<feature type="region of interest" description="Disordered" evidence="1">
    <location>
        <begin position="1"/>
        <end position="34"/>
    </location>
</feature>
<evidence type="ECO:0000256" key="1">
    <source>
        <dbReference type="SAM" id="MobiDB-lite"/>
    </source>
</evidence>
<dbReference type="AlphaFoldDB" id="A0AAD9J592"/>
<dbReference type="EMBL" id="JAODUO010003593">
    <property type="protein sequence ID" value="KAK2146674.1"/>
    <property type="molecule type" value="Genomic_DNA"/>
</dbReference>
<organism evidence="2 3">
    <name type="scientific">Ridgeia piscesae</name>
    <name type="common">Tubeworm</name>
    <dbReference type="NCBI Taxonomy" id="27915"/>
    <lineage>
        <taxon>Eukaryota</taxon>
        <taxon>Metazoa</taxon>
        <taxon>Spiralia</taxon>
        <taxon>Lophotrochozoa</taxon>
        <taxon>Annelida</taxon>
        <taxon>Polychaeta</taxon>
        <taxon>Sedentaria</taxon>
        <taxon>Canalipalpata</taxon>
        <taxon>Sabellida</taxon>
        <taxon>Siboglinidae</taxon>
        <taxon>Ridgeia</taxon>
    </lineage>
</organism>
<name>A0AAD9J592_RIDPI</name>
<accession>A0AAD9J592</accession>
<dbReference type="Proteomes" id="UP001209878">
    <property type="component" value="Unassembled WGS sequence"/>
</dbReference>
<keyword evidence="3" id="KW-1185">Reference proteome</keyword>
<feature type="non-terminal residue" evidence="2">
    <location>
        <position position="1"/>
    </location>
</feature>
<gene>
    <name evidence="2" type="ORF">NP493_3611g00000</name>
</gene>
<comment type="caution">
    <text evidence="2">The sequence shown here is derived from an EMBL/GenBank/DDBJ whole genome shotgun (WGS) entry which is preliminary data.</text>
</comment>
<sequence length="298" mass="33425">HSPIPPPSHSHLTHSPHPFTHKFPPPHSPPPFPTHSLHTLTFPPFLPHPPPLLTPNSHTLTHSPIHSLTPLSLTLSPIHSLSLTHSLPPHSSPLPHSLPPFTPHPIPTSLPPPLTHSPLTLSTSPKISVIIIIIFPVLPPCCCPTDGEAGGIQPARDGTNIPCVPRMTWGTQKWDNDIIGWIQPRNICVGDDDDGIINAWQKRRRRRVFKNGAVQTILARYLITNDSRRNGLPVESFRRRGQVIKARKKQERPAKFPANPDNMAVFCSGRKQLELQKTLQLYVYLQIHQPMADRKREW</sequence>
<proteinExistence type="predicted"/>